<organism evidence="3 4">
    <name type="scientific">Pestalotiopsis fici (strain W106-1 / CGMCC3.15140)</name>
    <dbReference type="NCBI Taxonomy" id="1229662"/>
    <lineage>
        <taxon>Eukaryota</taxon>
        <taxon>Fungi</taxon>
        <taxon>Dikarya</taxon>
        <taxon>Ascomycota</taxon>
        <taxon>Pezizomycotina</taxon>
        <taxon>Sordariomycetes</taxon>
        <taxon>Xylariomycetidae</taxon>
        <taxon>Amphisphaeriales</taxon>
        <taxon>Sporocadaceae</taxon>
        <taxon>Pestalotiopsis</taxon>
    </lineage>
</organism>
<dbReference type="HOGENOM" id="CLU_451339_0_0_1"/>
<reference evidence="4" key="1">
    <citation type="journal article" date="2015" name="BMC Genomics">
        <title>Genomic and transcriptomic analysis of the endophytic fungus Pestalotiopsis fici reveals its lifestyle and high potential for synthesis of natural products.</title>
        <authorList>
            <person name="Wang X."/>
            <person name="Zhang X."/>
            <person name="Liu L."/>
            <person name="Xiang M."/>
            <person name="Wang W."/>
            <person name="Sun X."/>
            <person name="Che Y."/>
            <person name="Guo L."/>
            <person name="Liu G."/>
            <person name="Guo L."/>
            <person name="Wang C."/>
            <person name="Yin W.B."/>
            <person name="Stadler M."/>
            <person name="Zhang X."/>
            <person name="Liu X."/>
        </authorList>
    </citation>
    <scope>NUCLEOTIDE SEQUENCE [LARGE SCALE GENOMIC DNA]</scope>
    <source>
        <strain evidence="4">W106-1 / CGMCC3.15140</strain>
    </source>
</reference>
<dbReference type="RefSeq" id="XP_007827820.1">
    <property type="nucleotide sequence ID" value="XM_007829629.1"/>
</dbReference>
<accession>W3XMR4</accession>
<feature type="compositionally biased region" description="Polar residues" evidence="1">
    <location>
        <begin position="164"/>
        <end position="184"/>
    </location>
</feature>
<dbReference type="EMBL" id="KI912109">
    <property type="protein sequence ID" value="ETS87220.1"/>
    <property type="molecule type" value="Genomic_DNA"/>
</dbReference>
<feature type="domain" description="WSC" evidence="2">
    <location>
        <begin position="45"/>
        <end position="152"/>
    </location>
</feature>
<feature type="region of interest" description="Disordered" evidence="1">
    <location>
        <begin position="164"/>
        <end position="388"/>
    </location>
</feature>
<dbReference type="Pfam" id="PF25485">
    <property type="entry name" value="DUF7908"/>
    <property type="match status" value="1"/>
</dbReference>
<dbReference type="Proteomes" id="UP000030651">
    <property type="component" value="Unassembled WGS sequence"/>
</dbReference>
<feature type="compositionally biased region" description="Polar residues" evidence="1">
    <location>
        <begin position="253"/>
        <end position="276"/>
    </location>
</feature>
<dbReference type="AlphaFoldDB" id="W3XMR4"/>
<dbReference type="Pfam" id="PF01822">
    <property type="entry name" value="WSC"/>
    <property type="match status" value="1"/>
</dbReference>
<dbReference type="OrthoDB" id="3563678at2759"/>
<feature type="compositionally biased region" description="Polar residues" evidence="1">
    <location>
        <begin position="357"/>
        <end position="384"/>
    </location>
</feature>
<evidence type="ECO:0000313" key="3">
    <source>
        <dbReference type="EMBL" id="ETS87220.1"/>
    </source>
</evidence>
<gene>
    <name evidence="3" type="ORF">PFICI_01048</name>
</gene>
<evidence type="ECO:0000256" key="1">
    <source>
        <dbReference type="SAM" id="MobiDB-lite"/>
    </source>
</evidence>
<feature type="compositionally biased region" description="Low complexity" evidence="1">
    <location>
        <begin position="277"/>
        <end position="344"/>
    </location>
</feature>
<dbReference type="InterPro" id="IPR057230">
    <property type="entry name" value="DUF7908"/>
</dbReference>
<proteinExistence type="predicted"/>
<name>W3XMR4_PESFW</name>
<dbReference type="InterPro" id="IPR002889">
    <property type="entry name" value="WSC_carb-bd"/>
</dbReference>
<evidence type="ECO:0000259" key="2">
    <source>
        <dbReference type="PROSITE" id="PS51212"/>
    </source>
</evidence>
<feature type="compositionally biased region" description="Low complexity" evidence="1">
    <location>
        <begin position="185"/>
        <end position="252"/>
    </location>
</feature>
<protein>
    <recommendedName>
        <fullName evidence="2">WSC domain-containing protein</fullName>
    </recommendedName>
</protein>
<keyword evidence="4" id="KW-1185">Reference proteome</keyword>
<dbReference type="InParanoid" id="W3XMR4"/>
<dbReference type="GeneID" id="19266061"/>
<dbReference type="eggNOG" id="ENOG502S6BV">
    <property type="taxonomic scope" value="Eukaryota"/>
</dbReference>
<dbReference type="KEGG" id="pfy:PFICI_01048"/>
<dbReference type="PROSITE" id="PS51212">
    <property type="entry name" value="WSC"/>
    <property type="match status" value="1"/>
</dbReference>
<evidence type="ECO:0000313" key="4">
    <source>
        <dbReference type="Proteomes" id="UP000030651"/>
    </source>
</evidence>
<sequence>MESQEVKSFNAIFDEDNVEPGTAEFASLAVFDPNTGAVIGSETFVIQYVGCYGLPAGLSPFVGDNATDKYRNDTTAGDTASNCASYCASSGESLSSNNQGVCFCGETVAPGYPGDDRTNCQEECPGDKSQRCGGGQTSKRDGFSYFNVILALRQSEVEVVEVGQNSSTSIASPTGTESVTNTAASSGINTGTGSESSSNTAAASGTNTGSGSLSNTATSGANPSTVTGSFSNTTASSGSSTGTGSESSSNTAISSGINTGTITGSDTGPGASTASTASGEQSPGASASGSSFESMESLSASGSTGASDSNASSTGSGVSGSGVTNTGPTSGSLTTGSSGPTSSNDFNTGTSPGGSIPETTSPTNNQSVTPGATISSSSSAPTVTDRSDPVILAVMPTSESDGMSGNALQARGFRRQAGTTAGFVGGAGPVNPLSCTDATPFVLRNGEFFSGSQRISTNPNAAYAPFKVEQQGSISLLFSIVADTYLTWTNDAFSGGSATFCQDQYGQVYALFVSQSAIPFQCTPVVLLVYSALQCRDGTLITQAPAISTPPVTIDTTGTGGNIQTTAVPSLPDDFYPQGTIPSDGSCTMTNMTWVLGAPTFMGLA</sequence>